<evidence type="ECO:0000313" key="2">
    <source>
        <dbReference type="Ensembl" id="ENSMMSP00000001883.1"/>
    </source>
</evidence>
<keyword evidence="3" id="KW-1185">Reference proteome</keyword>
<feature type="region of interest" description="Disordered" evidence="1">
    <location>
        <begin position="19"/>
        <end position="47"/>
    </location>
</feature>
<name>A0A8C6CK13_MOSMO</name>
<dbReference type="AlphaFoldDB" id="A0A8C6CK13"/>
<reference evidence="2" key="1">
    <citation type="submission" date="2025-08" db="UniProtKB">
        <authorList>
            <consortium name="Ensembl"/>
        </authorList>
    </citation>
    <scope>IDENTIFICATION</scope>
</reference>
<evidence type="ECO:0000313" key="3">
    <source>
        <dbReference type="Proteomes" id="UP000694544"/>
    </source>
</evidence>
<dbReference type="Ensembl" id="ENSMMST00000002077.1">
    <property type="protein sequence ID" value="ENSMMSP00000001883.1"/>
    <property type="gene ID" value="ENSMMSG00000001509.1"/>
</dbReference>
<accession>A0A8C6CK13</accession>
<proteinExistence type="predicted"/>
<evidence type="ECO:0000256" key="1">
    <source>
        <dbReference type="SAM" id="MobiDB-lite"/>
    </source>
</evidence>
<sequence length="101" mass="11141">MKLVPGAKKVGDPRCAVLSRVPSSLRPQPPIQNNLASRSRGRHEATPTEVKTVLKSFQSKGPALKLEVKIDPSVTEKYVEMSANTKIQKLSSVVREIFQKC</sequence>
<reference evidence="2" key="2">
    <citation type="submission" date="2025-09" db="UniProtKB">
        <authorList>
            <consortium name="Ensembl"/>
        </authorList>
    </citation>
    <scope>IDENTIFICATION</scope>
</reference>
<feature type="compositionally biased region" description="Polar residues" evidence="1">
    <location>
        <begin position="21"/>
        <end position="37"/>
    </location>
</feature>
<dbReference type="Proteomes" id="UP000694544">
    <property type="component" value="Unplaced"/>
</dbReference>
<organism evidence="2 3">
    <name type="scientific">Moschus moschiferus</name>
    <name type="common">Siberian musk deer</name>
    <name type="synonym">Moschus sibiricus</name>
    <dbReference type="NCBI Taxonomy" id="68415"/>
    <lineage>
        <taxon>Eukaryota</taxon>
        <taxon>Metazoa</taxon>
        <taxon>Chordata</taxon>
        <taxon>Craniata</taxon>
        <taxon>Vertebrata</taxon>
        <taxon>Euteleostomi</taxon>
        <taxon>Mammalia</taxon>
        <taxon>Eutheria</taxon>
        <taxon>Laurasiatheria</taxon>
        <taxon>Artiodactyla</taxon>
        <taxon>Ruminantia</taxon>
        <taxon>Pecora</taxon>
        <taxon>Moschidae</taxon>
        <taxon>Moschus</taxon>
    </lineage>
</organism>
<protein>
    <submittedName>
        <fullName evidence="2">Uncharacterized protein</fullName>
    </submittedName>
</protein>